<dbReference type="InterPro" id="IPR036779">
    <property type="entry name" value="LysM_dom_sf"/>
</dbReference>
<protein>
    <recommendedName>
        <fullName evidence="4">LysM domain-containing protein</fullName>
    </recommendedName>
</protein>
<dbReference type="Gene3D" id="3.10.350.10">
    <property type="entry name" value="LysM domain"/>
    <property type="match status" value="1"/>
</dbReference>
<keyword evidence="1" id="KW-0812">Transmembrane</keyword>
<reference evidence="3" key="1">
    <citation type="submission" date="2016-10" db="EMBL/GenBank/DDBJ databases">
        <authorList>
            <person name="Varghese N."/>
            <person name="Submissions S."/>
        </authorList>
    </citation>
    <scope>NUCLEOTIDE SEQUENCE [LARGE SCALE GENOMIC DNA]</scope>
    <source>
        <strain evidence="3">P18</strain>
    </source>
</reference>
<proteinExistence type="predicted"/>
<sequence>MDQVYMNYREIRIAENKKRRQKIVKRQRFILGAGISILIVMIACIASTLVSEARSEAVRYKYYTSVTVHSGDTLESLADEYITEEYRDQASFIREVCGINNLEDEDSIMAGECIILPYYSEEFKE</sequence>
<dbReference type="OrthoDB" id="2004959at2"/>
<evidence type="ECO:0000313" key="3">
    <source>
        <dbReference type="Proteomes" id="UP000182624"/>
    </source>
</evidence>
<gene>
    <name evidence="2" type="ORF">SAMN04487928_10542</name>
</gene>
<keyword evidence="1" id="KW-1133">Transmembrane helix</keyword>
<keyword evidence="1" id="KW-0472">Membrane</keyword>
<dbReference type="Proteomes" id="UP000182624">
    <property type="component" value="Unassembled WGS sequence"/>
</dbReference>
<dbReference type="AlphaFoldDB" id="A0A1I5RZJ1"/>
<dbReference type="RefSeq" id="WP_074884930.1">
    <property type="nucleotide sequence ID" value="NZ_FOXO01000005.1"/>
</dbReference>
<evidence type="ECO:0000256" key="1">
    <source>
        <dbReference type="SAM" id="Phobius"/>
    </source>
</evidence>
<organism evidence="2 3">
    <name type="scientific">Butyrivibrio proteoclasticus</name>
    <dbReference type="NCBI Taxonomy" id="43305"/>
    <lineage>
        <taxon>Bacteria</taxon>
        <taxon>Bacillati</taxon>
        <taxon>Bacillota</taxon>
        <taxon>Clostridia</taxon>
        <taxon>Lachnospirales</taxon>
        <taxon>Lachnospiraceae</taxon>
        <taxon>Butyrivibrio</taxon>
    </lineage>
</organism>
<evidence type="ECO:0000313" key="2">
    <source>
        <dbReference type="EMBL" id="SFP63837.1"/>
    </source>
</evidence>
<name>A0A1I5RZJ1_9FIRM</name>
<dbReference type="EMBL" id="FOXO01000005">
    <property type="protein sequence ID" value="SFP63837.1"/>
    <property type="molecule type" value="Genomic_DNA"/>
</dbReference>
<evidence type="ECO:0008006" key="4">
    <source>
        <dbReference type="Google" id="ProtNLM"/>
    </source>
</evidence>
<feature type="transmembrane region" description="Helical" evidence="1">
    <location>
        <begin position="29"/>
        <end position="50"/>
    </location>
</feature>
<accession>A0A1I5RZJ1</accession>
<keyword evidence="3" id="KW-1185">Reference proteome</keyword>